<dbReference type="InterPro" id="IPR000871">
    <property type="entry name" value="Beta-lactam_class-A"/>
</dbReference>
<dbReference type="Pfam" id="PF13354">
    <property type="entry name" value="Beta-lactamase2"/>
    <property type="match status" value="1"/>
</dbReference>
<gene>
    <name evidence="2" type="ORF">J41TS4_13810</name>
</gene>
<feature type="domain" description="Beta-lactamase class A catalytic" evidence="1">
    <location>
        <begin position="55"/>
        <end position="175"/>
    </location>
</feature>
<dbReference type="SUPFAM" id="SSF56601">
    <property type="entry name" value="beta-lactamase/transpeptidase-like"/>
    <property type="match status" value="1"/>
</dbReference>
<evidence type="ECO:0000313" key="2">
    <source>
        <dbReference type="EMBL" id="GIO41623.1"/>
    </source>
</evidence>
<reference evidence="2" key="1">
    <citation type="submission" date="2021-03" db="EMBL/GenBank/DDBJ databases">
        <title>Antimicrobial resistance genes in bacteria isolated from Japanese honey, and their potential for conferring macrolide and lincosamide resistance in the American foulbrood pathogen Paenibacillus larvae.</title>
        <authorList>
            <person name="Okamoto M."/>
            <person name="Kumagai M."/>
            <person name="Kanamori H."/>
            <person name="Takamatsu D."/>
        </authorList>
    </citation>
    <scope>NUCLEOTIDE SEQUENCE</scope>
    <source>
        <strain evidence="2">J41TS4</strain>
    </source>
</reference>
<dbReference type="Proteomes" id="UP000678895">
    <property type="component" value="Unassembled WGS sequence"/>
</dbReference>
<dbReference type="InterPro" id="IPR045155">
    <property type="entry name" value="Beta-lactam_cat"/>
</dbReference>
<accession>A0A920CLH0</accession>
<dbReference type="EMBL" id="BORS01000004">
    <property type="protein sequence ID" value="GIO41623.1"/>
    <property type="molecule type" value="Genomic_DNA"/>
</dbReference>
<protein>
    <submittedName>
        <fullName evidence="2">D-alanyl-D-alanine carboxypeptidase</fullName>
    </submittedName>
</protein>
<dbReference type="GO" id="GO:0030655">
    <property type="term" value="P:beta-lactam antibiotic catabolic process"/>
    <property type="evidence" value="ECO:0007669"/>
    <property type="project" value="InterPro"/>
</dbReference>
<dbReference type="InterPro" id="IPR012338">
    <property type="entry name" value="Beta-lactam/transpept-like"/>
</dbReference>
<dbReference type="GO" id="GO:0008800">
    <property type="term" value="F:beta-lactamase activity"/>
    <property type="evidence" value="ECO:0007669"/>
    <property type="project" value="InterPro"/>
</dbReference>
<dbReference type="RefSeq" id="WP_301625949.1">
    <property type="nucleotide sequence ID" value="NZ_BORS01000004.1"/>
</dbReference>
<keyword evidence="3" id="KW-1185">Reference proteome</keyword>
<dbReference type="Gene3D" id="3.40.710.10">
    <property type="entry name" value="DD-peptidase/beta-lactamase superfamily"/>
    <property type="match status" value="1"/>
</dbReference>
<dbReference type="GO" id="GO:0004180">
    <property type="term" value="F:carboxypeptidase activity"/>
    <property type="evidence" value="ECO:0007669"/>
    <property type="project" value="UniProtKB-KW"/>
</dbReference>
<dbReference type="PANTHER" id="PTHR35333">
    <property type="entry name" value="BETA-LACTAMASE"/>
    <property type="match status" value="1"/>
</dbReference>
<name>A0A920CLH0_9BACL</name>
<sequence length="385" mass="43771">MKRNGKRTLIAVAGGIALSAVAIFLLLNMYLSPRADADAVLEFIQQNPEKAAFTMLNNQESLVEYQADRAMPLASVAKIIVAVEYAQQAAQNKIDPDQRVSLDELNRYYIPKLDGGAQEEWEQSLSSVIDHSSVPLREVVKGMISFSSNANMEYLIEILGLEAINLNLEKLGLQSHEPLYPFYSSLFIPYLLMTDYEDLTDKEKIERVKTELKEMPQDRFRELAMEVHEKLRGDEDGSFQQAVQIELWYDDEIDKINSDRMVSAAATDYGILLSKINSRKYFTPEVQTYLDEVMETAMQSEGNKQQFDHLGFKGGSTNYILNSAIYAIDKKGDHSEIVLFMNHLSEKEMERLSRHLNEFLFRALTSDEYQVKVSEVLAEGGMEGE</sequence>
<proteinExistence type="predicted"/>
<dbReference type="GO" id="GO:0046677">
    <property type="term" value="P:response to antibiotic"/>
    <property type="evidence" value="ECO:0007669"/>
    <property type="project" value="InterPro"/>
</dbReference>
<comment type="caution">
    <text evidence="2">The sequence shown here is derived from an EMBL/GenBank/DDBJ whole genome shotgun (WGS) entry which is preliminary data.</text>
</comment>
<organism evidence="2 3">
    <name type="scientific">Paenibacillus apis</name>
    <dbReference type="NCBI Taxonomy" id="1792174"/>
    <lineage>
        <taxon>Bacteria</taxon>
        <taxon>Bacillati</taxon>
        <taxon>Bacillota</taxon>
        <taxon>Bacilli</taxon>
        <taxon>Bacillales</taxon>
        <taxon>Paenibacillaceae</taxon>
        <taxon>Paenibacillus</taxon>
    </lineage>
</organism>
<evidence type="ECO:0000259" key="1">
    <source>
        <dbReference type="Pfam" id="PF13354"/>
    </source>
</evidence>
<dbReference type="AlphaFoldDB" id="A0A920CLH0"/>
<keyword evidence="2" id="KW-0121">Carboxypeptidase</keyword>
<evidence type="ECO:0000313" key="3">
    <source>
        <dbReference type="Proteomes" id="UP000678895"/>
    </source>
</evidence>
<keyword evidence="2" id="KW-0645">Protease</keyword>
<dbReference type="PANTHER" id="PTHR35333:SF3">
    <property type="entry name" value="BETA-LACTAMASE-TYPE TRANSPEPTIDASE FOLD CONTAINING PROTEIN"/>
    <property type="match status" value="1"/>
</dbReference>
<keyword evidence="2" id="KW-0378">Hydrolase</keyword>